<name>A0ABM8IPL5_9FIRM</name>
<protein>
    <submittedName>
        <fullName evidence="2">Uncharacterized protein</fullName>
    </submittedName>
</protein>
<accession>A0ABM8IPL5</accession>
<evidence type="ECO:0000313" key="3">
    <source>
        <dbReference type="Proteomes" id="UP001432099"/>
    </source>
</evidence>
<gene>
    <name evidence="2" type="ORF">T23_20800</name>
</gene>
<dbReference type="PROSITE" id="PS51257">
    <property type="entry name" value="PROKAR_LIPOPROTEIN"/>
    <property type="match status" value="1"/>
</dbReference>
<keyword evidence="1" id="KW-0812">Transmembrane</keyword>
<reference evidence="2" key="1">
    <citation type="journal article" date="2024" name="Int. J. Syst. Evol. Microbiol.">
        <title>Turicibacter faecis sp. nov., isolated from faeces of heart failure mouse model.</title>
        <authorList>
            <person name="Imamura Y."/>
            <person name="Motooka D."/>
            <person name="Nakajima Y."/>
            <person name="Ito S."/>
            <person name="Kitakaze M."/>
            <person name="Iida T."/>
            <person name="Nakamura S."/>
        </authorList>
    </citation>
    <scope>NUCLEOTIDE SEQUENCE</scope>
    <source>
        <strain evidence="2">TC023</strain>
    </source>
</reference>
<evidence type="ECO:0000313" key="2">
    <source>
        <dbReference type="EMBL" id="BEH91978.1"/>
    </source>
</evidence>
<keyword evidence="1" id="KW-1133">Transmembrane helix</keyword>
<keyword evidence="1" id="KW-0472">Membrane</keyword>
<keyword evidence="3" id="KW-1185">Reference proteome</keyword>
<dbReference type="RefSeq" id="WP_338617660.1">
    <property type="nucleotide sequence ID" value="NZ_AP028127.1"/>
</dbReference>
<proteinExistence type="predicted"/>
<feature type="transmembrane region" description="Helical" evidence="1">
    <location>
        <begin position="12"/>
        <end position="39"/>
    </location>
</feature>
<dbReference type="Proteomes" id="UP001432099">
    <property type="component" value="Chromosome"/>
</dbReference>
<sequence>MNELEEKHRLRANGCGCLLALIGCLLPIICFFIAIFLFFQSTFREVTNEKVIFESSSPNENYTLSIIQRGIGFHGKYMFYIEVDDGIRTEVNIVCHENFDASNVLIEWNDDTNATITLYGDYAQTIYFTAPNNFELQSLY</sequence>
<evidence type="ECO:0000256" key="1">
    <source>
        <dbReference type="SAM" id="Phobius"/>
    </source>
</evidence>
<organism evidence="2 3">
    <name type="scientific">Turicibacter faecis</name>
    <dbReference type="NCBI Taxonomy" id="2963365"/>
    <lineage>
        <taxon>Bacteria</taxon>
        <taxon>Bacillati</taxon>
        <taxon>Bacillota</taxon>
        <taxon>Erysipelotrichia</taxon>
        <taxon>Erysipelotrichales</taxon>
        <taxon>Turicibacteraceae</taxon>
        <taxon>Turicibacter</taxon>
    </lineage>
</organism>
<dbReference type="EMBL" id="AP028127">
    <property type="protein sequence ID" value="BEH91978.1"/>
    <property type="molecule type" value="Genomic_DNA"/>
</dbReference>